<dbReference type="Gene3D" id="3.90.1570.20">
    <property type="match status" value="1"/>
</dbReference>
<dbReference type="RefSeq" id="WP_167207514.1">
    <property type="nucleotide sequence ID" value="NZ_CP050063.1"/>
</dbReference>
<dbReference type="Proteomes" id="UP000501802">
    <property type="component" value="Chromosome"/>
</dbReference>
<dbReference type="KEGG" id="spib:G8759_10010"/>
<sequence length="149" mass="17017">MYPPNPLSPTFVHDDDMGVNAPLKHQQVISRLHVELGILYYKDQSIPYEPLAETMLAEGYGNPVPDVLLFDHTAEQTRLIIEVCQTNGERNDLLKVVRLIEDHDYGIQEGFVYNYKTHQWSRYRKGDGGVATRSSFSEVLHLDLGQFAL</sequence>
<reference evidence="1 2" key="1">
    <citation type="submission" date="2020-03" db="EMBL/GenBank/DDBJ databases">
        <authorList>
            <person name="Kim M.K."/>
        </authorList>
    </citation>
    <scope>NUCLEOTIDE SEQUENCE [LARGE SCALE GENOMIC DNA]</scope>
    <source>
        <strain evidence="1 2">BT328</strain>
    </source>
</reference>
<gene>
    <name evidence="1" type="ORF">G8759_10010</name>
</gene>
<evidence type="ECO:0000313" key="2">
    <source>
        <dbReference type="Proteomes" id="UP000501802"/>
    </source>
</evidence>
<evidence type="ECO:0000313" key="1">
    <source>
        <dbReference type="EMBL" id="QIP12932.1"/>
    </source>
</evidence>
<keyword evidence="2" id="KW-1185">Reference proteome</keyword>
<name>A0A6G9AKD5_9BACT</name>
<organism evidence="1 2">
    <name type="scientific">Spirosoma aureum</name>
    <dbReference type="NCBI Taxonomy" id="2692134"/>
    <lineage>
        <taxon>Bacteria</taxon>
        <taxon>Pseudomonadati</taxon>
        <taxon>Bacteroidota</taxon>
        <taxon>Cytophagia</taxon>
        <taxon>Cytophagales</taxon>
        <taxon>Cytophagaceae</taxon>
        <taxon>Spirosoma</taxon>
    </lineage>
</organism>
<dbReference type="EMBL" id="CP050063">
    <property type="protein sequence ID" value="QIP12932.1"/>
    <property type="molecule type" value="Genomic_DNA"/>
</dbReference>
<protein>
    <submittedName>
        <fullName evidence="1">Uncharacterized protein</fullName>
    </submittedName>
</protein>
<proteinExistence type="predicted"/>
<accession>A0A6G9AKD5</accession>
<dbReference type="AlphaFoldDB" id="A0A6G9AKD5"/>